<evidence type="ECO:0000256" key="5">
    <source>
        <dbReference type="ARBA" id="ARBA00022737"/>
    </source>
</evidence>
<evidence type="ECO:0000256" key="2">
    <source>
        <dbReference type="ARBA" id="ARBA00022614"/>
    </source>
</evidence>
<protein>
    <recommendedName>
        <fullName evidence="10">Leucine-rich repeat-containing N-terminal plant-type domain-containing protein</fullName>
    </recommendedName>
</protein>
<dbReference type="InterPro" id="IPR013210">
    <property type="entry name" value="LRR_N_plant-typ"/>
</dbReference>
<dbReference type="AlphaFoldDB" id="A0A833RM30"/>
<comment type="caution">
    <text evidence="11">The sequence shown here is derived from an EMBL/GenBank/DDBJ whole genome shotgun (WGS) entry which is preliminary data.</text>
</comment>
<dbReference type="InterPro" id="IPR032675">
    <property type="entry name" value="LRR_dom_sf"/>
</dbReference>
<keyword evidence="8" id="KW-0325">Glycoprotein</keyword>
<keyword evidence="6" id="KW-1133">Transmembrane helix</keyword>
<dbReference type="Pfam" id="PF13855">
    <property type="entry name" value="LRR_8"/>
    <property type="match status" value="1"/>
</dbReference>
<keyword evidence="5" id="KW-0677">Repeat</keyword>
<dbReference type="Proteomes" id="UP000623129">
    <property type="component" value="Unassembled WGS sequence"/>
</dbReference>
<accession>A0A833RM30</accession>
<proteinExistence type="predicted"/>
<dbReference type="GO" id="GO:0016020">
    <property type="term" value="C:membrane"/>
    <property type="evidence" value="ECO:0007669"/>
    <property type="project" value="UniProtKB-SubCell"/>
</dbReference>
<evidence type="ECO:0000259" key="10">
    <source>
        <dbReference type="Pfam" id="PF08263"/>
    </source>
</evidence>
<dbReference type="InterPro" id="IPR003591">
    <property type="entry name" value="Leu-rich_rpt_typical-subtyp"/>
</dbReference>
<feature type="chain" id="PRO_5032791463" description="Leucine-rich repeat-containing N-terminal plant-type domain-containing protein" evidence="9">
    <location>
        <begin position="28"/>
        <end position="224"/>
    </location>
</feature>
<dbReference type="PANTHER" id="PTHR47988">
    <property type="entry name" value="SOMATIC EMBRYOGENESIS RECEPTOR KINASE 1"/>
    <property type="match status" value="1"/>
</dbReference>
<evidence type="ECO:0000256" key="8">
    <source>
        <dbReference type="ARBA" id="ARBA00023180"/>
    </source>
</evidence>
<keyword evidence="12" id="KW-1185">Reference proteome</keyword>
<evidence type="ECO:0000256" key="6">
    <source>
        <dbReference type="ARBA" id="ARBA00022989"/>
    </source>
</evidence>
<evidence type="ECO:0000313" key="11">
    <source>
        <dbReference type="EMBL" id="KAF3338346.1"/>
    </source>
</evidence>
<comment type="subcellular location">
    <subcellularLocation>
        <location evidence="1">Membrane</location>
        <topology evidence="1">Single-pass membrane protein</topology>
    </subcellularLocation>
</comment>
<dbReference type="EMBL" id="SWLB01000005">
    <property type="protein sequence ID" value="KAF3338346.1"/>
    <property type="molecule type" value="Genomic_DNA"/>
</dbReference>
<evidence type="ECO:0000256" key="1">
    <source>
        <dbReference type="ARBA" id="ARBA00004167"/>
    </source>
</evidence>
<dbReference type="SUPFAM" id="SSF52058">
    <property type="entry name" value="L domain-like"/>
    <property type="match status" value="1"/>
</dbReference>
<dbReference type="Pfam" id="PF08263">
    <property type="entry name" value="LRRNT_2"/>
    <property type="match status" value="1"/>
</dbReference>
<keyword evidence="7" id="KW-0472">Membrane</keyword>
<keyword evidence="4 9" id="KW-0732">Signal</keyword>
<reference evidence="11" key="1">
    <citation type="submission" date="2020-01" db="EMBL/GenBank/DDBJ databases">
        <title>Genome sequence of Kobresia littledalei, the first chromosome-level genome in the family Cyperaceae.</title>
        <authorList>
            <person name="Qu G."/>
        </authorList>
    </citation>
    <scope>NUCLEOTIDE SEQUENCE</scope>
    <source>
        <strain evidence="11">C.B.Clarke</strain>
        <tissue evidence="11">Leaf</tissue>
    </source>
</reference>
<gene>
    <name evidence="11" type="ORF">FCM35_KLT17183</name>
</gene>
<dbReference type="OrthoDB" id="664407at2759"/>
<sequence length="224" mass="24396">MVAPRLSGIFTHGLFAMFLLCPWCCSATGLETPNGINIEVQELMRIKALLNDPNGALLSWYKDDVDPCGWSLVTCSSENLVISLEGPSQNFSGTLSASIGNLTNLVTVLLQSNNISGTIPPEIGKLSSLKTLDLSNNHFCGGIPASFSHLESLQYLRLSNNSISGAFPVSALNHSQLVFLDLSYNNLSGPLPPRVFAKTYKQSTDMWGRSTERLFWYTANGKPH</sequence>
<evidence type="ECO:0000313" key="12">
    <source>
        <dbReference type="Proteomes" id="UP000623129"/>
    </source>
</evidence>
<feature type="signal peptide" evidence="9">
    <location>
        <begin position="1"/>
        <end position="27"/>
    </location>
</feature>
<feature type="domain" description="Leucine-rich repeat-containing N-terminal plant-type" evidence="10">
    <location>
        <begin position="39"/>
        <end position="76"/>
    </location>
</feature>
<keyword evidence="2" id="KW-0433">Leucine-rich repeat</keyword>
<organism evidence="11 12">
    <name type="scientific">Carex littledalei</name>
    <dbReference type="NCBI Taxonomy" id="544730"/>
    <lineage>
        <taxon>Eukaryota</taxon>
        <taxon>Viridiplantae</taxon>
        <taxon>Streptophyta</taxon>
        <taxon>Embryophyta</taxon>
        <taxon>Tracheophyta</taxon>
        <taxon>Spermatophyta</taxon>
        <taxon>Magnoliopsida</taxon>
        <taxon>Liliopsida</taxon>
        <taxon>Poales</taxon>
        <taxon>Cyperaceae</taxon>
        <taxon>Cyperoideae</taxon>
        <taxon>Cariceae</taxon>
        <taxon>Carex</taxon>
        <taxon>Carex subgen. Euthyceras</taxon>
    </lineage>
</organism>
<dbReference type="InterPro" id="IPR001611">
    <property type="entry name" value="Leu-rich_rpt"/>
</dbReference>
<evidence type="ECO:0000256" key="9">
    <source>
        <dbReference type="SAM" id="SignalP"/>
    </source>
</evidence>
<evidence type="ECO:0000256" key="4">
    <source>
        <dbReference type="ARBA" id="ARBA00022729"/>
    </source>
</evidence>
<dbReference type="FunFam" id="3.80.10.10:FF:000275">
    <property type="entry name" value="Leucine-rich repeat receptor-like protein kinase"/>
    <property type="match status" value="1"/>
</dbReference>
<dbReference type="SMART" id="SM00369">
    <property type="entry name" value="LRR_TYP"/>
    <property type="match status" value="4"/>
</dbReference>
<name>A0A833RM30_9POAL</name>
<evidence type="ECO:0000256" key="7">
    <source>
        <dbReference type="ARBA" id="ARBA00023136"/>
    </source>
</evidence>
<dbReference type="Gene3D" id="3.80.10.10">
    <property type="entry name" value="Ribonuclease Inhibitor"/>
    <property type="match status" value="1"/>
</dbReference>
<keyword evidence="3" id="KW-0812">Transmembrane</keyword>
<evidence type="ECO:0000256" key="3">
    <source>
        <dbReference type="ARBA" id="ARBA00022692"/>
    </source>
</evidence>
<dbReference type="Pfam" id="PF00560">
    <property type="entry name" value="LRR_1"/>
    <property type="match status" value="1"/>
</dbReference>